<sequence length="600" mass="67449">MESIKSDILTFIRLAKKGEQSRKLRGLIEHVSPKDVTSWRDEDGLDVMHHVILGDNAEVVTFMLQRGFFVRPHIPEVAPYCHLAALLGERTLLQVLLQYRPDDYFPSLVPLRLPAYVVHELNGNQHQPNGVIPPSVLRENSSSNSSASSSSSSSFMTSTKHYQTEPIASLLENLKRHPNTATSPLDIAARAGHLECVRVILNQCVLKRHADDTLVDKSDVLLACLADHPLSLTMLVESQAPTRQEWEHAVEDCLHHARAECLDVLLHLGRETKHMFKSMNFYHVLFTYTSIQGVSSYPRLAQTTEVLVKHKHSVRAHVPCRTYPMYSLLTHAFCFHDYSNTQYYVKALRILLKHGADPCFDEVKFEKRHPKHAAAKIIGRSAYSSALHCLLETVENYSQYLESPALAVKFVEDCASVLMGGKADMNHVGHIGNSDKKTIQGTVLHQLAKSSVALGVNPAMVRCVLRHGADPSVKVDGKYAINVYFDQLFQKLSSPKVVDAKRKFMDDAMTMCRLCMFMNPSAIRECLDMFVRDHGRTQTDQVKVYVAAVKEELLKHSGQVHHLRDLSAWTVWSACGRTAENVRALKIAAELKTFILPMGF</sequence>
<accession>A0AAV2HQ15</accession>
<dbReference type="Gene3D" id="1.25.40.20">
    <property type="entry name" value="Ankyrin repeat-containing domain"/>
    <property type="match status" value="2"/>
</dbReference>
<dbReference type="Proteomes" id="UP001497497">
    <property type="component" value="Unassembled WGS sequence"/>
</dbReference>
<protein>
    <submittedName>
        <fullName evidence="2">Uncharacterized protein</fullName>
    </submittedName>
</protein>
<organism evidence="2 3">
    <name type="scientific">Lymnaea stagnalis</name>
    <name type="common">Great pond snail</name>
    <name type="synonym">Helix stagnalis</name>
    <dbReference type="NCBI Taxonomy" id="6523"/>
    <lineage>
        <taxon>Eukaryota</taxon>
        <taxon>Metazoa</taxon>
        <taxon>Spiralia</taxon>
        <taxon>Lophotrochozoa</taxon>
        <taxon>Mollusca</taxon>
        <taxon>Gastropoda</taxon>
        <taxon>Heterobranchia</taxon>
        <taxon>Euthyneura</taxon>
        <taxon>Panpulmonata</taxon>
        <taxon>Hygrophila</taxon>
        <taxon>Lymnaeoidea</taxon>
        <taxon>Lymnaeidae</taxon>
        <taxon>Lymnaea</taxon>
    </lineage>
</organism>
<dbReference type="SMART" id="SM00248">
    <property type="entry name" value="ANK"/>
    <property type="match status" value="4"/>
</dbReference>
<name>A0AAV2HQ15_LYMST</name>
<comment type="caution">
    <text evidence="2">The sequence shown here is derived from an EMBL/GenBank/DDBJ whole genome shotgun (WGS) entry which is preliminary data.</text>
</comment>
<dbReference type="SUPFAM" id="SSF48403">
    <property type="entry name" value="Ankyrin repeat"/>
    <property type="match status" value="1"/>
</dbReference>
<dbReference type="Pfam" id="PF00023">
    <property type="entry name" value="Ank"/>
    <property type="match status" value="1"/>
</dbReference>
<dbReference type="InterPro" id="IPR036770">
    <property type="entry name" value="Ankyrin_rpt-contain_sf"/>
</dbReference>
<feature type="compositionally biased region" description="Low complexity" evidence="1">
    <location>
        <begin position="140"/>
        <end position="154"/>
    </location>
</feature>
<dbReference type="SUPFAM" id="SSF140860">
    <property type="entry name" value="Pseudo ankyrin repeat-like"/>
    <property type="match status" value="1"/>
</dbReference>
<reference evidence="2 3" key="1">
    <citation type="submission" date="2024-04" db="EMBL/GenBank/DDBJ databases">
        <authorList>
            <consortium name="Genoscope - CEA"/>
            <person name="William W."/>
        </authorList>
    </citation>
    <scope>NUCLEOTIDE SEQUENCE [LARGE SCALE GENOMIC DNA]</scope>
</reference>
<dbReference type="AlphaFoldDB" id="A0AAV2HQ15"/>
<evidence type="ECO:0000313" key="3">
    <source>
        <dbReference type="Proteomes" id="UP001497497"/>
    </source>
</evidence>
<dbReference type="InterPro" id="IPR002110">
    <property type="entry name" value="Ankyrin_rpt"/>
</dbReference>
<feature type="region of interest" description="Disordered" evidence="1">
    <location>
        <begin position="127"/>
        <end position="158"/>
    </location>
</feature>
<dbReference type="EMBL" id="CAXITT010000222">
    <property type="protein sequence ID" value="CAL1536182.1"/>
    <property type="molecule type" value="Genomic_DNA"/>
</dbReference>
<proteinExistence type="predicted"/>
<keyword evidence="3" id="KW-1185">Reference proteome</keyword>
<evidence type="ECO:0000313" key="2">
    <source>
        <dbReference type="EMBL" id="CAL1536182.1"/>
    </source>
</evidence>
<evidence type="ECO:0000256" key="1">
    <source>
        <dbReference type="SAM" id="MobiDB-lite"/>
    </source>
</evidence>
<gene>
    <name evidence="2" type="ORF">GSLYS_00010095001</name>
</gene>